<accession>A0A813UU54</accession>
<evidence type="ECO:0000256" key="1">
    <source>
        <dbReference type="ARBA" id="ARBA00022603"/>
    </source>
</evidence>
<dbReference type="PANTHER" id="PTHR46402:SF2">
    <property type="entry name" value="HISTONE-LYSINE N-TRIMETHYLTRANSFERASE SMYD5"/>
    <property type="match status" value="1"/>
</dbReference>
<dbReference type="PROSITE" id="PS00973">
    <property type="entry name" value="USP_2"/>
    <property type="match status" value="1"/>
</dbReference>
<dbReference type="EMBL" id="CAJNOC010001028">
    <property type="protein sequence ID" value="CAF0828134.1"/>
    <property type="molecule type" value="Genomic_DNA"/>
</dbReference>
<evidence type="ECO:0000313" key="8">
    <source>
        <dbReference type="Proteomes" id="UP000663879"/>
    </source>
</evidence>
<sequence length="1243" mass="143167">MQTKLIENVVENTSINRPAFILGDLQTRPNSKRIRYTEMTKITSPSSLEINNEYSRPKRLCSVKSTPVLTTDRKDLLETNISSQPIKTSPKSNRTSPTKNRLNKNLSQNDLNKTNKSQTTNNYTRNAFTCLRNLGSTCYINCIIQVMRYTPGFVLSINRLNKQIEYLKSLKNAEIDTEINRNNDISFVKNLHELLADMSKIEQADRRPIYTPRKFVNTVWTLLSFWSDGSQQDAHEFLQYTIHFINECDLCIRKIQQQYQIKNLPTVKEEPQTDPIPIPTIEIRKPVRKTKKTQVEILANPLLIVTDESSSSSSSSICSSSASSTSAVSAPVYQLKPNFLRTPTKGGASSYNLNLLESNLNSKKDPEEELIFRPMIKSDPIISPKITTNKKSSPILIDNNDIVSKRLKETLNSSLNDIKISTEIKRYQANSLNDSDSMIIMDSDGDDEVYFMDDNEVLHPIEKKTPEDLDIKNCFVLLEKIQVENFKATEPKKIEKLTQSEKNQNFKKLRPKSKTFSSEFVENSVKNENIKNEEIFDIDAITSVSTVKSYNSNKNNDSLRKLRSNNSSQNLKQTPMIPLSTPPSPAELLRKFSTGSGYTCEMDKLFKGSSVTVTQCLECENLRKCPESFYDRSIPLETTENEDESSCWIAKCLSNESYLNENSKYMCDQCASKQEAKIQTLYTQMPSILILHLLSYGITSSDDGNLNTRKLSNRLRLVNYFDFMCKKENEYESTKSPVSIKGPKQNLSIKYQFKLFAVVMHSGVSLNSGHYTAFVNYSIICRNINSFDNSLNLKPNMFENEQFKEGIENGSTEWLHFDDTKHKMAMYDINANLNSNYNFFENFEIKVIDQNKNRSLIAKKSFSKGDVLFSERPIVSAQFAWNEFYNYRACEFCMRPLESAQENIRRLCENPSINLPHLKQCCETKKSTHCVCSQCSIEYCSEDCRLQAFNLYHQTLCLGENRRNPSHPFNILMDVWKQIHLPPETTNIYLIFKLIAMMKQTGDKGELMRKLSNFECGLVNEKDQLPHKLLKEKFFTELESLREMTFEIFNRDLYVKDCEPWMSSEGFRQIFALFGRNSQGIGTSPFSIYVENLSEIKNLTKIEKKKLDKFIDKLYGTLENTAGNFLNSEGSGLYEYQSMINHSCKPNAEISFRNNNFELSIVALEDIQMGQEVLISYLDECELNSSRHTRQKMLRENYLFNCQCERCVSEKDQPDVTSDEDEELEEDDGYEDIDEDDEEDMEN</sequence>
<evidence type="ECO:0000259" key="5">
    <source>
        <dbReference type="PROSITE" id="PS50235"/>
    </source>
</evidence>
<dbReference type="GO" id="GO:0032259">
    <property type="term" value="P:methylation"/>
    <property type="evidence" value="ECO:0007669"/>
    <property type="project" value="UniProtKB-KW"/>
</dbReference>
<organism evidence="7 8">
    <name type="scientific">Brachionus calyciflorus</name>
    <dbReference type="NCBI Taxonomy" id="104777"/>
    <lineage>
        <taxon>Eukaryota</taxon>
        <taxon>Metazoa</taxon>
        <taxon>Spiralia</taxon>
        <taxon>Gnathifera</taxon>
        <taxon>Rotifera</taxon>
        <taxon>Eurotatoria</taxon>
        <taxon>Monogononta</taxon>
        <taxon>Pseudotrocha</taxon>
        <taxon>Ploima</taxon>
        <taxon>Brachionidae</taxon>
        <taxon>Brachionus</taxon>
    </lineage>
</organism>
<dbReference type="InterPro" id="IPR028889">
    <property type="entry name" value="USP"/>
</dbReference>
<dbReference type="PROSITE" id="PS50280">
    <property type="entry name" value="SET"/>
    <property type="match status" value="1"/>
</dbReference>
<name>A0A813UU54_9BILA</name>
<dbReference type="InterPro" id="IPR001214">
    <property type="entry name" value="SET_dom"/>
</dbReference>
<dbReference type="AlphaFoldDB" id="A0A813UU54"/>
<evidence type="ECO:0000259" key="6">
    <source>
        <dbReference type="PROSITE" id="PS50280"/>
    </source>
</evidence>
<evidence type="ECO:0000313" key="7">
    <source>
        <dbReference type="EMBL" id="CAF0828134.1"/>
    </source>
</evidence>
<evidence type="ECO:0000256" key="2">
    <source>
        <dbReference type="ARBA" id="ARBA00022679"/>
    </source>
</evidence>
<dbReference type="PANTHER" id="PTHR46402">
    <property type="entry name" value="SET AND MYND DOMAIN-CONTAINING PROTEIN 5"/>
    <property type="match status" value="1"/>
</dbReference>
<dbReference type="Gene3D" id="3.90.70.10">
    <property type="entry name" value="Cysteine proteinases"/>
    <property type="match status" value="2"/>
</dbReference>
<feature type="compositionally biased region" description="Polar residues" evidence="4">
    <location>
        <begin position="79"/>
        <end position="119"/>
    </location>
</feature>
<dbReference type="OrthoDB" id="438641at2759"/>
<proteinExistence type="predicted"/>
<feature type="compositionally biased region" description="Acidic residues" evidence="4">
    <location>
        <begin position="1217"/>
        <end position="1243"/>
    </location>
</feature>
<keyword evidence="8" id="KW-1185">Reference proteome</keyword>
<dbReference type="SMART" id="SM00317">
    <property type="entry name" value="SET"/>
    <property type="match status" value="1"/>
</dbReference>
<dbReference type="SUPFAM" id="SSF82199">
    <property type="entry name" value="SET domain"/>
    <property type="match status" value="1"/>
</dbReference>
<feature type="region of interest" description="Disordered" evidence="4">
    <location>
        <begin position="1209"/>
        <end position="1243"/>
    </location>
</feature>
<dbReference type="InterPro" id="IPR001394">
    <property type="entry name" value="Peptidase_C19_UCH"/>
</dbReference>
<dbReference type="GO" id="GO:0045814">
    <property type="term" value="P:negative regulation of gene expression, epigenetic"/>
    <property type="evidence" value="ECO:0007669"/>
    <property type="project" value="TreeGrafter"/>
</dbReference>
<dbReference type="GO" id="GO:0016579">
    <property type="term" value="P:protein deubiquitination"/>
    <property type="evidence" value="ECO:0007669"/>
    <property type="project" value="InterPro"/>
</dbReference>
<reference evidence="7" key="1">
    <citation type="submission" date="2021-02" db="EMBL/GenBank/DDBJ databases">
        <authorList>
            <person name="Nowell W R."/>
        </authorList>
    </citation>
    <scope>NUCLEOTIDE SEQUENCE</scope>
    <source>
        <strain evidence="7">Ploen Becks lab</strain>
    </source>
</reference>
<keyword evidence="1" id="KW-0489">Methyltransferase</keyword>
<feature type="region of interest" description="Disordered" evidence="4">
    <location>
        <begin position="74"/>
        <end position="119"/>
    </location>
</feature>
<dbReference type="GO" id="GO:0042799">
    <property type="term" value="F:histone H4K20 methyltransferase activity"/>
    <property type="evidence" value="ECO:0007669"/>
    <property type="project" value="TreeGrafter"/>
</dbReference>
<dbReference type="Pfam" id="PF00856">
    <property type="entry name" value="SET"/>
    <property type="match status" value="1"/>
</dbReference>
<protein>
    <submittedName>
        <fullName evidence="7">Uncharacterized protein</fullName>
    </submittedName>
</protein>
<dbReference type="InterPro" id="IPR018200">
    <property type="entry name" value="USP_CS"/>
</dbReference>
<keyword evidence="2" id="KW-0808">Transferase</keyword>
<comment type="caution">
    <text evidence="7">The sequence shown here is derived from an EMBL/GenBank/DDBJ whole genome shotgun (WGS) entry which is preliminary data.</text>
</comment>
<dbReference type="Gene3D" id="2.170.270.10">
    <property type="entry name" value="SET domain"/>
    <property type="match status" value="1"/>
</dbReference>
<dbReference type="Pfam" id="PF00443">
    <property type="entry name" value="UCH"/>
    <property type="match status" value="2"/>
</dbReference>
<dbReference type="InterPro" id="IPR038765">
    <property type="entry name" value="Papain-like_cys_pep_sf"/>
</dbReference>
<dbReference type="Proteomes" id="UP000663879">
    <property type="component" value="Unassembled WGS sequence"/>
</dbReference>
<dbReference type="SUPFAM" id="SSF54001">
    <property type="entry name" value="Cysteine proteinases"/>
    <property type="match status" value="1"/>
</dbReference>
<evidence type="ECO:0000256" key="3">
    <source>
        <dbReference type="ARBA" id="ARBA00022691"/>
    </source>
</evidence>
<gene>
    <name evidence="7" type="ORF">OXX778_LOCUS7822</name>
</gene>
<feature type="domain" description="SET" evidence="6">
    <location>
        <begin position="841"/>
        <end position="1178"/>
    </location>
</feature>
<dbReference type="InterPro" id="IPR046341">
    <property type="entry name" value="SET_dom_sf"/>
</dbReference>
<feature type="domain" description="USP" evidence="5">
    <location>
        <begin position="129"/>
        <end position="844"/>
    </location>
</feature>
<keyword evidence="3" id="KW-0949">S-adenosyl-L-methionine</keyword>
<dbReference type="PROSITE" id="PS50235">
    <property type="entry name" value="USP_3"/>
    <property type="match status" value="1"/>
</dbReference>
<dbReference type="GO" id="GO:0004843">
    <property type="term" value="F:cysteine-type deubiquitinase activity"/>
    <property type="evidence" value="ECO:0007669"/>
    <property type="project" value="InterPro"/>
</dbReference>
<evidence type="ECO:0000256" key="4">
    <source>
        <dbReference type="SAM" id="MobiDB-lite"/>
    </source>
</evidence>